<gene>
    <name evidence="1" type="ORF">UX05_C0003G0042</name>
</gene>
<dbReference type="AlphaFoldDB" id="A0A0G1PCS0"/>
<evidence type="ECO:0000313" key="1">
    <source>
        <dbReference type="EMBL" id="KKU03203.1"/>
    </source>
</evidence>
<reference evidence="1 2" key="1">
    <citation type="journal article" date="2015" name="Nature">
        <title>rRNA introns, odd ribosomes, and small enigmatic genomes across a large radiation of phyla.</title>
        <authorList>
            <person name="Brown C.T."/>
            <person name="Hug L.A."/>
            <person name="Thomas B.C."/>
            <person name="Sharon I."/>
            <person name="Castelle C.J."/>
            <person name="Singh A."/>
            <person name="Wilkins M.J."/>
            <person name="Williams K.H."/>
            <person name="Banfield J.F."/>
        </authorList>
    </citation>
    <scope>NUCLEOTIDE SEQUENCE [LARGE SCALE GENOMIC DNA]</scope>
</reference>
<comment type="caution">
    <text evidence="1">The sequence shown here is derived from an EMBL/GenBank/DDBJ whole genome shotgun (WGS) entry which is preliminary data.</text>
</comment>
<organism evidence="1 2">
    <name type="scientific">Candidatus Amesbacteria bacterium GW2011_GWC2_45_19</name>
    <dbReference type="NCBI Taxonomy" id="1618366"/>
    <lineage>
        <taxon>Bacteria</taxon>
        <taxon>Candidatus Amesiibacteriota</taxon>
    </lineage>
</organism>
<name>A0A0G1PCS0_9BACT</name>
<protein>
    <submittedName>
        <fullName evidence="1">Uncharacterized protein</fullName>
    </submittedName>
</protein>
<sequence length="52" mass="5843">MIYQLSNLPLLKLVDNIILIRTLGHCITNSFYKKAIEGGALHLLVLIHVLES</sequence>
<dbReference type="Proteomes" id="UP000034264">
    <property type="component" value="Unassembled WGS sequence"/>
</dbReference>
<dbReference type="EMBL" id="LCKS01000003">
    <property type="protein sequence ID" value="KKU03203.1"/>
    <property type="molecule type" value="Genomic_DNA"/>
</dbReference>
<evidence type="ECO:0000313" key="2">
    <source>
        <dbReference type="Proteomes" id="UP000034264"/>
    </source>
</evidence>
<accession>A0A0G1PCS0</accession>
<proteinExistence type="predicted"/>